<proteinExistence type="predicted"/>
<sequence length="309" mass="35433">MAAPSNVFWDPEGHLHTNALHWEGFPRLLWESLQSFHYTEPPQYDAVEFVEDGVHKARVRMTIPQHPFRSQWQPIEVNMMGYRIVDTIEGAALEAIYRFCNQHPKEVAGRPIGLFSTTDPNEPEWNLRIVPESHRLEGPPEEALQGMMRFINVQYHYQLLQHREMGQLINVARSYYREADRQNTQVDQLQALVTQKDEIIAAREETIHHREDQINESDHIITQRDTVIEFLQAQIHDLILAADDAQAQIEELQQPLIPPVAPVVPEAEEEDPEEIEGVSELDSEHGDPVLSPHHSSSGSQSSVGNLDDF</sequence>
<name>A0A2T7CNL1_9POAL</name>
<evidence type="ECO:0000313" key="3">
    <source>
        <dbReference type="Proteomes" id="UP000244336"/>
    </source>
</evidence>
<dbReference type="EMBL" id="CM009756">
    <property type="protein sequence ID" value="PUZ44940.1"/>
    <property type="molecule type" value="Genomic_DNA"/>
</dbReference>
<evidence type="ECO:0000313" key="2">
    <source>
        <dbReference type="EMBL" id="PUZ44940.1"/>
    </source>
</evidence>
<dbReference type="Gramene" id="PUZ44940">
    <property type="protein sequence ID" value="PUZ44940"/>
    <property type="gene ID" value="GQ55_8G178900"/>
</dbReference>
<accession>A0A2T7CNL1</accession>
<feature type="compositionally biased region" description="Low complexity" evidence="1">
    <location>
        <begin position="288"/>
        <end position="309"/>
    </location>
</feature>
<reference evidence="2 3" key="1">
    <citation type="submission" date="2018-04" db="EMBL/GenBank/DDBJ databases">
        <title>WGS assembly of Panicum hallii var. hallii HAL2.</title>
        <authorList>
            <person name="Lovell J."/>
            <person name="Jenkins J."/>
            <person name="Lowry D."/>
            <person name="Mamidi S."/>
            <person name="Sreedasyam A."/>
            <person name="Weng X."/>
            <person name="Barry K."/>
            <person name="Bonette J."/>
            <person name="Campitelli B."/>
            <person name="Daum C."/>
            <person name="Gordon S."/>
            <person name="Gould B."/>
            <person name="Lipzen A."/>
            <person name="MacQueen A."/>
            <person name="Palacio-Mejia J."/>
            <person name="Plott C."/>
            <person name="Shakirov E."/>
            <person name="Shu S."/>
            <person name="Yoshinaga Y."/>
            <person name="Zane M."/>
            <person name="Rokhsar D."/>
            <person name="Grimwood J."/>
            <person name="Schmutz J."/>
            <person name="Juenger T."/>
        </authorList>
    </citation>
    <scope>NUCLEOTIDE SEQUENCE [LARGE SCALE GENOMIC DNA]</scope>
    <source>
        <strain evidence="3">cv. HAL2</strain>
    </source>
</reference>
<dbReference type="AlphaFoldDB" id="A0A2T7CNL1"/>
<organism evidence="2 3">
    <name type="scientific">Panicum hallii var. hallii</name>
    <dbReference type="NCBI Taxonomy" id="1504633"/>
    <lineage>
        <taxon>Eukaryota</taxon>
        <taxon>Viridiplantae</taxon>
        <taxon>Streptophyta</taxon>
        <taxon>Embryophyta</taxon>
        <taxon>Tracheophyta</taxon>
        <taxon>Spermatophyta</taxon>
        <taxon>Magnoliopsida</taxon>
        <taxon>Liliopsida</taxon>
        <taxon>Poales</taxon>
        <taxon>Poaceae</taxon>
        <taxon>PACMAD clade</taxon>
        <taxon>Panicoideae</taxon>
        <taxon>Panicodae</taxon>
        <taxon>Paniceae</taxon>
        <taxon>Panicinae</taxon>
        <taxon>Panicum</taxon>
        <taxon>Panicum sect. Panicum</taxon>
    </lineage>
</organism>
<dbReference type="Proteomes" id="UP000244336">
    <property type="component" value="Chromosome 8"/>
</dbReference>
<gene>
    <name evidence="2" type="ORF">GQ55_8G178900</name>
</gene>
<feature type="region of interest" description="Disordered" evidence="1">
    <location>
        <begin position="258"/>
        <end position="309"/>
    </location>
</feature>
<protein>
    <submittedName>
        <fullName evidence="2">Uncharacterized protein</fullName>
    </submittedName>
</protein>
<evidence type="ECO:0000256" key="1">
    <source>
        <dbReference type="SAM" id="MobiDB-lite"/>
    </source>
</evidence>
<dbReference type="OrthoDB" id="694206at2759"/>
<feature type="compositionally biased region" description="Acidic residues" evidence="1">
    <location>
        <begin position="266"/>
        <end position="281"/>
    </location>
</feature>
<keyword evidence="3" id="KW-1185">Reference proteome</keyword>